<reference evidence="15 16" key="2">
    <citation type="journal article" date="2009" name="Stand. Genomic Sci.">
        <title>Complete genome sequence of Staphylothermus marinus Stetter and Fiala 1986 type strain F1.</title>
        <authorList>
            <person name="Anderson I.J."/>
            <person name="Sun H."/>
            <person name="Lapidus A."/>
            <person name="Copeland A."/>
            <person name="Glavina Del Rio T."/>
            <person name="Tice H."/>
            <person name="Dalin E."/>
            <person name="Lucas S."/>
            <person name="Barry K."/>
            <person name="Land M."/>
            <person name="Richardson P."/>
            <person name="Huber H."/>
            <person name="Kyrpides N.C."/>
        </authorList>
    </citation>
    <scope>NUCLEOTIDE SEQUENCE [LARGE SCALE GENOMIC DNA]</scope>
    <source>
        <strain evidence="16">ATCC 43588 / DSM 3639 / JCM 9404 / F1</strain>
    </source>
</reference>
<evidence type="ECO:0000256" key="8">
    <source>
        <dbReference type="ARBA" id="ARBA00022801"/>
    </source>
</evidence>
<evidence type="ECO:0000256" key="5">
    <source>
        <dbReference type="ARBA" id="ARBA00022670"/>
    </source>
</evidence>
<dbReference type="Pfam" id="PF02163">
    <property type="entry name" value="Peptidase_M50"/>
    <property type="match status" value="1"/>
</dbReference>
<dbReference type="GO" id="GO:0046872">
    <property type="term" value="F:metal ion binding"/>
    <property type="evidence" value="ECO:0007669"/>
    <property type="project" value="UniProtKB-KW"/>
</dbReference>
<dbReference type="InterPro" id="IPR052348">
    <property type="entry name" value="Metallopeptidase_M50B"/>
</dbReference>
<dbReference type="EMBL" id="CP000575">
    <property type="protein sequence ID" value="ABN70576.1"/>
    <property type="molecule type" value="Genomic_DNA"/>
</dbReference>
<feature type="transmembrane region" description="Helical" evidence="13">
    <location>
        <begin position="34"/>
        <end position="54"/>
    </location>
</feature>
<dbReference type="OrthoDB" id="86131at2157"/>
<comment type="subcellular location">
    <subcellularLocation>
        <location evidence="2">Cell membrane</location>
        <topology evidence="2">Multi-pass membrane protein</topology>
    </subcellularLocation>
</comment>
<evidence type="ECO:0000256" key="4">
    <source>
        <dbReference type="ARBA" id="ARBA00022475"/>
    </source>
</evidence>
<keyword evidence="16" id="KW-1185">Reference proteome</keyword>
<dbReference type="AlphaFoldDB" id="A3DPL6"/>
<feature type="transmembrane region" description="Helical" evidence="13">
    <location>
        <begin position="75"/>
        <end position="97"/>
    </location>
</feature>
<dbReference type="InterPro" id="IPR044537">
    <property type="entry name" value="Rip2-like"/>
</dbReference>
<evidence type="ECO:0000259" key="14">
    <source>
        <dbReference type="Pfam" id="PF02163"/>
    </source>
</evidence>
<feature type="domain" description="Peptidase M50" evidence="14">
    <location>
        <begin position="142"/>
        <end position="178"/>
    </location>
</feature>
<evidence type="ECO:0000256" key="1">
    <source>
        <dbReference type="ARBA" id="ARBA00001947"/>
    </source>
</evidence>
<dbReference type="PANTHER" id="PTHR35864">
    <property type="entry name" value="ZINC METALLOPROTEASE MJ0611-RELATED"/>
    <property type="match status" value="1"/>
</dbReference>
<keyword evidence="5" id="KW-0645">Protease</keyword>
<keyword evidence="8" id="KW-0378">Hydrolase</keyword>
<dbReference type="GO" id="GO:0008237">
    <property type="term" value="F:metallopeptidase activity"/>
    <property type="evidence" value="ECO:0007669"/>
    <property type="project" value="UniProtKB-KW"/>
</dbReference>
<evidence type="ECO:0000256" key="7">
    <source>
        <dbReference type="ARBA" id="ARBA00022723"/>
    </source>
</evidence>
<dbReference type="GO" id="GO:0006508">
    <property type="term" value="P:proteolysis"/>
    <property type="evidence" value="ECO:0007669"/>
    <property type="project" value="UniProtKB-KW"/>
</dbReference>
<evidence type="ECO:0000313" key="16">
    <source>
        <dbReference type="Proteomes" id="UP000000254"/>
    </source>
</evidence>
<organism evidence="15 16">
    <name type="scientific">Staphylothermus marinus (strain ATCC 43588 / DSM 3639 / JCM 9404 / F1)</name>
    <dbReference type="NCBI Taxonomy" id="399550"/>
    <lineage>
        <taxon>Archaea</taxon>
        <taxon>Thermoproteota</taxon>
        <taxon>Thermoprotei</taxon>
        <taxon>Desulfurococcales</taxon>
        <taxon>Desulfurococcaceae</taxon>
        <taxon>Staphylothermus</taxon>
    </lineage>
</organism>
<dbReference type="RefSeq" id="WP_011839770.1">
    <property type="nucleotide sequence ID" value="NC_009033.1"/>
</dbReference>
<keyword evidence="9" id="KW-0862">Zinc</keyword>
<evidence type="ECO:0000256" key="13">
    <source>
        <dbReference type="SAM" id="Phobius"/>
    </source>
</evidence>
<keyword evidence="6 13" id="KW-0812">Transmembrane</keyword>
<dbReference type="HOGENOM" id="CLU_099718_0_0_2"/>
<sequence>MSSIIKLNEALSLIIASIVVSLVFGLGYLLSHEYIVFLIISIGAIIAMVPHELAHRWSARRMGCYSRYVLDPTGLLLTLITAIPIIPFKIIMPGYTLVISHYYDPVENKRINGVVSLAGPITNILFATISFFIVVVCLKTMLCTSIILSLAYWTAILNSWVAFFNLLPIPPLDGSKIISWKPLLWIISFIFSIGLYITLQFAIF</sequence>
<evidence type="ECO:0000256" key="9">
    <source>
        <dbReference type="ARBA" id="ARBA00022833"/>
    </source>
</evidence>
<proteinExistence type="inferred from homology"/>
<accession>A3DPL6</accession>
<evidence type="ECO:0000256" key="11">
    <source>
        <dbReference type="ARBA" id="ARBA00023049"/>
    </source>
</evidence>
<dbReference type="PANTHER" id="PTHR35864:SF1">
    <property type="entry name" value="ZINC METALLOPROTEASE YWHC-RELATED"/>
    <property type="match status" value="1"/>
</dbReference>
<dbReference type="InterPro" id="IPR008915">
    <property type="entry name" value="Peptidase_M50"/>
</dbReference>
<dbReference type="STRING" id="399550.Smar_1487"/>
<keyword evidence="10 13" id="KW-1133">Transmembrane helix</keyword>
<evidence type="ECO:0000313" key="15">
    <source>
        <dbReference type="EMBL" id="ABN70576.1"/>
    </source>
</evidence>
<evidence type="ECO:0000256" key="3">
    <source>
        <dbReference type="ARBA" id="ARBA00007931"/>
    </source>
</evidence>
<protein>
    <submittedName>
        <fullName evidence="15">Peptidase M50</fullName>
    </submittedName>
</protein>
<reference evidence="16" key="1">
    <citation type="journal article" date="2009" name="BMC Genomics">
        <title>The complete genome sequence of Staphylothermus marinus reveals differences in sulfur metabolism among heterotrophic Crenarchaeota.</title>
        <authorList>
            <person name="Anderson I.J."/>
            <person name="Dharmarajan L."/>
            <person name="Rodriguez J."/>
            <person name="Hooper S."/>
            <person name="Porat I."/>
            <person name="Ulrich L.E."/>
            <person name="Elkins J.G."/>
            <person name="Mavromatis K."/>
            <person name="Sun H."/>
            <person name="Land M."/>
            <person name="Lapidus A."/>
            <person name="Lucas S."/>
            <person name="Barry K."/>
            <person name="Huber H."/>
            <person name="Zhulin I.B."/>
            <person name="Whitman W.B."/>
            <person name="Mukhopadhyay B."/>
            <person name="Woese C."/>
            <person name="Bristow J."/>
            <person name="Kyrpides N."/>
        </authorList>
    </citation>
    <scope>NUCLEOTIDE SEQUENCE [LARGE SCALE GENOMIC DNA]</scope>
    <source>
        <strain evidence="16">ATCC 43588 / DSM 3639 / JCM 9404 / F1</strain>
    </source>
</reference>
<feature type="transmembrane region" description="Helical" evidence="13">
    <location>
        <begin position="182"/>
        <end position="203"/>
    </location>
</feature>
<keyword evidence="12 13" id="KW-0472">Membrane</keyword>
<evidence type="ECO:0000256" key="2">
    <source>
        <dbReference type="ARBA" id="ARBA00004651"/>
    </source>
</evidence>
<dbReference type="KEGG" id="smr:Smar_1487"/>
<gene>
    <name evidence="15" type="ordered locus">Smar_1487</name>
</gene>
<feature type="transmembrane region" description="Helical" evidence="13">
    <location>
        <begin position="150"/>
        <end position="170"/>
    </location>
</feature>
<comment type="similarity">
    <text evidence="3">Belongs to the peptidase M50B family.</text>
</comment>
<name>A3DPL6_STAMF</name>
<dbReference type="GeneID" id="4906779"/>
<evidence type="ECO:0000256" key="6">
    <source>
        <dbReference type="ARBA" id="ARBA00022692"/>
    </source>
</evidence>
<dbReference type="Proteomes" id="UP000000254">
    <property type="component" value="Chromosome"/>
</dbReference>
<keyword evidence="11" id="KW-0482">Metalloprotease</keyword>
<evidence type="ECO:0000256" key="10">
    <source>
        <dbReference type="ARBA" id="ARBA00022989"/>
    </source>
</evidence>
<feature type="transmembrane region" description="Helical" evidence="13">
    <location>
        <begin position="117"/>
        <end position="138"/>
    </location>
</feature>
<keyword evidence="4" id="KW-1003">Cell membrane</keyword>
<dbReference type="CDD" id="cd06158">
    <property type="entry name" value="S2P-M50_like_1"/>
    <property type="match status" value="1"/>
</dbReference>
<dbReference type="eggNOG" id="arCOG00614">
    <property type="taxonomic scope" value="Archaea"/>
</dbReference>
<keyword evidence="7" id="KW-0479">Metal-binding</keyword>
<comment type="cofactor">
    <cofactor evidence="1">
        <name>Zn(2+)</name>
        <dbReference type="ChEBI" id="CHEBI:29105"/>
    </cofactor>
</comment>
<feature type="transmembrane region" description="Helical" evidence="13">
    <location>
        <begin position="7"/>
        <end position="28"/>
    </location>
</feature>
<evidence type="ECO:0000256" key="12">
    <source>
        <dbReference type="ARBA" id="ARBA00023136"/>
    </source>
</evidence>
<dbReference type="GO" id="GO:0005886">
    <property type="term" value="C:plasma membrane"/>
    <property type="evidence" value="ECO:0007669"/>
    <property type="project" value="UniProtKB-SubCell"/>
</dbReference>